<name>A0A2P2L1K2_RHIMU</name>
<dbReference type="AlphaFoldDB" id="A0A2P2L1K2"/>
<sequence length="69" mass="8105">MFFVSDLRNLMVFCVHDLFLVQHLIGRFSDFQLACLGSFFLHESVFFLSGLPFIIIERAGWLCKYKIQV</sequence>
<reference evidence="1" key="1">
    <citation type="submission" date="2018-02" db="EMBL/GenBank/DDBJ databases">
        <title>Rhizophora mucronata_Transcriptome.</title>
        <authorList>
            <person name="Meera S.P."/>
            <person name="Sreeshan A."/>
            <person name="Augustine A."/>
        </authorList>
    </citation>
    <scope>NUCLEOTIDE SEQUENCE</scope>
    <source>
        <tissue evidence="1">Leaf</tissue>
    </source>
</reference>
<accession>A0A2P2L1K2</accession>
<evidence type="ECO:0000313" key="1">
    <source>
        <dbReference type="EMBL" id="MBX11833.1"/>
    </source>
</evidence>
<dbReference type="EMBL" id="GGEC01031349">
    <property type="protein sequence ID" value="MBX11833.1"/>
    <property type="molecule type" value="Transcribed_RNA"/>
</dbReference>
<organism evidence="1">
    <name type="scientific">Rhizophora mucronata</name>
    <name type="common">Asiatic mangrove</name>
    <dbReference type="NCBI Taxonomy" id="61149"/>
    <lineage>
        <taxon>Eukaryota</taxon>
        <taxon>Viridiplantae</taxon>
        <taxon>Streptophyta</taxon>
        <taxon>Embryophyta</taxon>
        <taxon>Tracheophyta</taxon>
        <taxon>Spermatophyta</taxon>
        <taxon>Magnoliopsida</taxon>
        <taxon>eudicotyledons</taxon>
        <taxon>Gunneridae</taxon>
        <taxon>Pentapetalae</taxon>
        <taxon>rosids</taxon>
        <taxon>fabids</taxon>
        <taxon>Malpighiales</taxon>
        <taxon>Rhizophoraceae</taxon>
        <taxon>Rhizophora</taxon>
    </lineage>
</organism>
<protein>
    <submittedName>
        <fullName evidence="1">Uncharacterized protein</fullName>
    </submittedName>
</protein>
<proteinExistence type="predicted"/>